<feature type="compositionally biased region" description="Low complexity" evidence="1">
    <location>
        <begin position="17"/>
        <end position="27"/>
    </location>
</feature>
<organism evidence="3 4">
    <name type="scientific">Curtobacterium flaccumfaciens</name>
    <dbReference type="NCBI Taxonomy" id="2035"/>
    <lineage>
        <taxon>Bacteria</taxon>
        <taxon>Bacillati</taxon>
        <taxon>Actinomycetota</taxon>
        <taxon>Actinomycetes</taxon>
        <taxon>Micrococcales</taxon>
        <taxon>Microbacteriaceae</taxon>
        <taxon>Curtobacterium</taxon>
    </lineage>
</organism>
<evidence type="ECO:0000259" key="2">
    <source>
        <dbReference type="Pfam" id="PF01551"/>
    </source>
</evidence>
<feature type="region of interest" description="Disordered" evidence="1">
    <location>
        <begin position="1"/>
        <end position="132"/>
    </location>
</feature>
<dbReference type="CDD" id="cd12797">
    <property type="entry name" value="M23_peptidase"/>
    <property type="match status" value="1"/>
</dbReference>
<dbReference type="SUPFAM" id="SSF51261">
    <property type="entry name" value="Duplicated hybrid motif"/>
    <property type="match status" value="1"/>
</dbReference>
<dbReference type="RefSeq" id="WP_208108808.1">
    <property type="nucleotide sequence ID" value="NZ_SNVW01000001.1"/>
</dbReference>
<dbReference type="AlphaFoldDB" id="A0A4R6DNT5"/>
<gene>
    <name evidence="3" type="ORF">EDF64_101522</name>
</gene>
<protein>
    <submittedName>
        <fullName evidence="3">Murein DD-endopeptidase MepM/ murein hydrolase activator NlpD</fullName>
    </submittedName>
</protein>
<keyword evidence="3" id="KW-0378">Hydrolase</keyword>
<dbReference type="PANTHER" id="PTHR21666:SF270">
    <property type="entry name" value="MUREIN HYDROLASE ACTIVATOR ENVC"/>
    <property type="match status" value="1"/>
</dbReference>
<dbReference type="EMBL" id="SNVW01000001">
    <property type="protein sequence ID" value="TDN46655.1"/>
    <property type="molecule type" value="Genomic_DNA"/>
</dbReference>
<dbReference type="Gene3D" id="2.70.70.10">
    <property type="entry name" value="Glucose Permease (Domain IIA)"/>
    <property type="match status" value="1"/>
</dbReference>
<reference evidence="3 4" key="1">
    <citation type="submission" date="2019-03" db="EMBL/GenBank/DDBJ databases">
        <title>Genomic analyses of the natural microbiome of Caenorhabditis elegans.</title>
        <authorList>
            <person name="Samuel B."/>
        </authorList>
    </citation>
    <scope>NUCLEOTIDE SEQUENCE [LARGE SCALE GENOMIC DNA]</scope>
    <source>
        <strain evidence="3 4">JUb65</strain>
    </source>
</reference>
<accession>A0A4R6DNT5</accession>
<feature type="domain" description="M23ase beta-sheet core" evidence="2">
    <location>
        <begin position="261"/>
        <end position="355"/>
    </location>
</feature>
<dbReference type="GO" id="GO:0004222">
    <property type="term" value="F:metalloendopeptidase activity"/>
    <property type="evidence" value="ECO:0007669"/>
    <property type="project" value="TreeGrafter"/>
</dbReference>
<sequence>MTSTTDLQPMRPRGAARHAANAAAAAASVTEGFPTRRARRKAEAGASGARRRPTAPNDTAAGRDSAGHHQTTGAAATTPAVPVSTAPDQATRLAGAGVTGPGRASSPGPATRRAGAGVTRPGRASRPAADSLARSVTQAITLPLRTIGHAVASAKAVPVTATAVAACLFVTVATPQTAVAAPPPAALPALDAQEYTVAEGATIPVQRDAFAIGRIPIRMPAAPPPSTGDGPASVRPVVGTIPAAGGFGSRWVRGCAACSTNHHGLDFAAPTGTAVVAAMSGRVVAAGVLGGYGNQVLLQHADGSQTRYGHLSQIGVRVGQSVSAGERIGAVGNTGVSTGSHLHFEVILGGTPVDPAVWLQHRGLL</sequence>
<feature type="compositionally biased region" description="Low complexity" evidence="1">
    <location>
        <begin position="68"/>
        <end position="86"/>
    </location>
</feature>
<dbReference type="InterPro" id="IPR050570">
    <property type="entry name" value="Cell_wall_metabolism_enzyme"/>
</dbReference>
<dbReference type="Pfam" id="PF01551">
    <property type="entry name" value="Peptidase_M23"/>
    <property type="match status" value="1"/>
</dbReference>
<dbReference type="InterPro" id="IPR016047">
    <property type="entry name" value="M23ase_b-sheet_dom"/>
</dbReference>
<evidence type="ECO:0000313" key="4">
    <source>
        <dbReference type="Proteomes" id="UP000295764"/>
    </source>
</evidence>
<comment type="caution">
    <text evidence="3">The sequence shown here is derived from an EMBL/GenBank/DDBJ whole genome shotgun (WGS) entry which is preliminary data.</text>
</comment>
<proteinExistence type="predicted"/>
<name>A0A4R6DNT5_9MICO</name>
<evidence type="ECO:0000256" key="1">
    <source>
        <dbReference type="SAM" id="MobiDB-lite"/>
    </source>
</evidence>
<evidence type="ECO:0000313" key="3">
    <source>
        <dbReference type="EMBL" id="TDN46655.1"/>
    </source>
</evidence>
<dbReference type="InterPro" id="IPR011055">
    <property type="entry name" value="Dup_hybrid_motif"/>
</dbReference>
<dbReference type="Proteomes" id="UP000295764">
    <property type="component" value="Unassembled WGS sequence"/>
</dbReference>
<dbReference type="PANTHER" id="PTHR21666">
    <property type="entry name" value="PEPTIDASE-RELATED"/>
    <property type="match status" value="1"/>
</dbReference>